<keyword evidence="4" id="KW-1185">Reference proteome</keyword>
<dbReference type="AlphaFoldDB" id="A0A9R1W187"/>
<organism evidence="3 4">
    <name type="scientific">Lactuca sativa</name>
    <name type="common">Garden lettuce</name>
    <dbReference type="NCBI Taxonomy" id="4236"/>
    <lineage>
        <taxon>Eukaryota</taxon>
        <taxon>Viridiplantae</taxon>
        <taxon>Streptophyta</taxon>
        <taxon>Embryophyta</taxon>
        <taxon>Tracheophyta</taxon>
        <taxon>Spermatophyta</taxon>
        <taxon>Magnoliopsida</taxon>
        <taxon>eudicotyledons</taxon>
        <taxon>Gunneridae</taxon>
        <taxon>Pentapetalae</taxon>
        <taxon>asterids</taxon>
        <taxon>campanulids</taxon>
        <taxon>Asterales</taxon>
        <taxon>Asteraceae</taxon>
        <taxon>Cichorioideae</taxon>
        <taxon>Cichorieae</taxon>
        <taxon>Lactucinae</taxon>
        <taxon>Lactuca</taxon>
    </lineage>
</organism>
<feature type="region of interest" description="Disordered" evidence="1">
    <location>
        <begin position="1"/>
        <end position="21"/>
    </location>
</feature>
<dbReference type="Proteomes" id="UP000235145">
    <property type="component" value="Unassembled WGS sequence"/>
</dbReference>
<evidence type="ECO:0000313" key="4">
    <source>
        <dbReference type="Proteomes" id="UP000235145"/>
    </source>
</evidence>
<sequence length="142" mass="16325">MAPRRRPFRLGNAAPAAPGFEKKPAIRKGAIDSKRVCKIKYKPNGEVERYKAHLVVKGFTQMEGVDYHDTFDPVSILVTVRTLMAVVAKKDWFIHQLDVKNTFLHGDLEEEVYTKIPQGFAKENETYVFRLQKSLYRLKQAS</sequence>
<proteinExistence type="predicted"/>
<evidence type="ECO:0000313" key="3">
    <source>
        <dbReference type="EMBL" id="KAJ0217867.1"/>
    </source>
</evidence>
<reference evidence="3 4" key="1">
    <citation type="journal article" date="2017" name="Nat. Commun.">
        <title>Genome assembly with in vitro proximity ligation data and whole-genome triplication in lettuce.</title>
        <authorList>
            <person name="Reyes-Chin-Wo S."/>
            <person name="Wang Z."/>
            <person name="Yang X."/>
            <person name="Kozik A."/>
            <person name="Arikit S."/>
            <person name="Song C."/>
            <person name="Xia L."/>
            <person name="Froenicke L."/>
            <person name="Lavelle D.O."/>
            <person name="Truco M.J."/>
            <person name="Xia R."/>
            <person name="Zhu S."/>
            <person name="Xu C."/>
            <person name="Xu H."/>
            <person name="Xu X."/>
            <person name="Cox K."/>
            <person name="Korf I."/>
            <person name="Meyers B.C."/>
            <person name="Michelmore R.W."/>
        </authorList>
    </citation>
    <scope>NUCLEOTIDE SEQUENCE [LARGE SCALE GENOMIC DNA]</scope>
    <source>
        <strain evidence="4">cv. Salinas</strain>
        <tissue evidence="3">Seedlings</tissue>
    </source>
</reference>
<evidence type="ECO:0000259" key="2">
    <source>
        <dbReference type="Pfam" id="PF07727"/>
    </source>
</evidence>
<dbReference type="InterPro" id="IPR013103">
    <property type="entry name" value="RVT_2"/>
</dbReference>
<protein>
    <recommendedName>
        <fullName evidence="2">Reverse transcriptase Ty1/copia-type domain-containing protein</fullName>
    </recommendedName>
</protein>
<accession>A0A9R1W187</accession>
<dbReference type="Pfam" id="PF07727">
    <property type="entry name" value="RVT_2"/>
    <property type="match status" value="1"/>
</dbReference>
<feature type="domain" description="Reverse transcriptase Ty1/copia-type" evidence="2">
    <location>
        <begin position="30"/>
        <end position="141"/>
    </location>
</feature>
<comment type="caution">
    <text evidence="3">The sequence shown here is derived from an EMBL/GenBank/DDBJ whole genome shotgun (WGS) entry which is preliminary data.</text>
</comment>
<name>A0A9R1W187_LACSA</name>
<gene>
    <name evidence="3" type="ORF">LSAT_V11C300102950</name>
</gene>
<dbReference type="EMBL" id="NBSK02000003">
    <property type="protein sequence ID" value="KAJ0217867.1"/>
    <property type="molecule type" value="Genomic_DNA"/>
</dbReference>
<evidence type="ECO:0000256" key="1">
    <source>
        <dbReference type="SAM" id="MobiDB-lite"/>
    </source>
</evidence>